<reference evidence="2 3" key="1">
    <citation type="journal article" date="2019" name="Nat. Ecol. Evol.">
        <title>Megaphylogeny resolves global patterns of mushroom evolution.</title>
        <authorList>
            <person name="Varga T."/>
            <person name="Krizsan K."/>
            <person name="Foldi C."/>
            <person name="Dima B."/>
            <person name="Sanchez-Garcia M."/>
            <person name="Sanchez-Ramirez S."/>
            <person name="Szollosi G.J."/>
            <person name="Szarkandi J.G."/>
            <person name="Papp V."/>
            <person name="Albert L."/>
            <person name="Andreopoulos W."/>
            <person name="Angelini C."/>
            <person name="Antonin V."/>
            <person name="Barry K.W."/>
            <person name="Bougher N.L."/>
            <person name="Buchanan P."/>
            <person name="Buyck B."/>
            <person name="Bense V."/>
            <person name="Catcheside P."/>
            <person name="Chovatia M."/>
            <person name="Cooper J."/>
            <person name="Damon W."/>
            <person name="Desjardin D."/>
            <person name="Finy P."/>
            <person name="Geml J."/>
            <person name="Haridas S."/>
            <person name="Hughes K."/>
            <person name="Justo A."/>
            <person name="Karasinski D."/>
            <person name="Kautmanova I."/>
            <person name="Kiss B."/>
            <person name="Kocsube S."/>
            <person name="Kotiranta H."/>
            <person name="LaButti K.M."/>
            <person name="Lechner B.E."/>
            <person name="Liimatainen K."/>
            <person name="Lipzen A."/>
            <person name="Lukacs Z."/>
            <person name="Mihaltcheva S."/>
            <person name="Morgado L.N."/>
            <person name="Niskanen T."/>
            <person name="Noordeloos M.E."/>
            <person name="Ohm R.A."/>
            <person name="Ortiz-Santana B."/>
            <person name="Ovrebo C."/>
            <person name="Racz N."/>
            <person name="Riley R."/>
            <person name="Savchenko A."/>
            <person name="Shiryaev A."/>
            <person name="Soop K."/>
            <person name="Spirin V."/>
            <person name="Szebenyi C."/>
            <person name="Tomsovsky M."/>
            <person name="Tulloss R.E."/>
            <person name="Uehling J."/>
            <person name="Grigoriev I.V."/>
            <person name="Vagvolgyi C."/>
            <person name="Papp T."/>
            <person name="Martin F.M."/>
            <person name="Miettinen O."/>
            <person name="Hibbett D.S."/>
            <person name="Nagy L.G."/>
        </authorList>
    </citation>
    <scope>NUCLEOTIDE SEQUENCE [LARGE SCALE GENOMIC DNA]</scope>
    <source>
        <strain evidence="2 3">FP101781</strain>
    </source>
</reference>
<evidence type="ECO:0000256" key="1">
    <source>
        <dbReference type="SAM" id="MobiDB-lite"/>
    </source>
</evidence>
<dbReference type="Proteomes" id="UP000298030">
    <property type="component" value="Unassembled WGS sequence"/>
</dbReference>
<keyword evidence="3" id="KW-1185">Reference proteome</keyword>
<dbReference type="AlphaFoldDB" id="A0A4Y7TC74"/>
<sequence>MDRYTFLDGPDAVSTLPFSKGQNKVAVASAEVVAPIPWRRLIDWRLHITTSYFPHVQKVEVPGVRAGDEDMRRMATENRGHRRLWSWSSNSDKRPLICVKGGSPSLSFGWILVKYLRLGTSLLEKTSVFDVAGFISSRTARLEPTVNVVPTPKDGPWEIASTEDRGGNDYGDLGQLG</sequence>
<evidence type="ECO:0000313" key="3">
    <source>
        <dbReference type="Proteomes" id="UP000298030"/>
    </source>
</evidence>
<feature type="region of interest" description="Disordered" evidence="1">
    <location>
        <begin position="152"/>
        <end position="177"/>
    </location>
</feature>
<dbReference type="EMBL" id="QPFP01000018">
    <property type="protein sequence ID" value="TEB31740.1"/>
    <property type="molecule type" value="Genomic_DNA"/>
</dbReference>
<protein>
    <submittedName>
        <fullName evidence="2">Uncharacterized protein</fullName>
    </submittedName>
</protein>
<accession>A0A4Y7TC74</accession>
<gene>
    <name evidence="2" type="ORF">FA13DRAFT_1709643</name>
</gene>
<name>A0A4Y7TC74_COPMI</name>
<evidence type="ECO:0000313" key="2">
    <source>
        <dbReference type="EMBL" id="TEB31740.1"/>
    </source>
</evidence>
<comment type="caution">
    <text evidence="2">The sequence shown here is derived from an EMBL/GenBank/DDBJ whole genome shotgun (WGS) entry which is preliminary data.</text>
</comment>
<proteinExistence type="predicted"/>
<organism evidence="2 3">
    <name type="scientific">Coprinellus micaceus</name>
    <name type="common">Glistening ink-cap mushroom</name>
    <name type="synonym">Coprinus micaceus</name>
    <dbReference type="NCBI Taxonomy" id="71717"/>
    <lineage>
        <taxon>Eukaryota</taxon>
        <taxon>Fungi</taxon>
        <taxon>Dikarya</taxon>
        <taxon>Basidiomycota</taxon>
        <taxon>Agaricomycotina</taxon>
        <taxon>Agaricomycetes</taxon>
        <taxon>Agaricomycetidae</taxon>
        <taxon>Agaricales</taxon>
        <taxon>Agaricineae</taxon>
        <taxon>Psathyrellaceae</taxon>
        <taxon>Coprinellus</taxon>
    </lineage>
</organism>